<reference evidence="2" key="1">
    <citation type="submission" date="2019-12" db="EMBL/GenBank/DDBJ databases">
        <authorList>
            <person name="zhang j."/>
            <person name="sun C.M."/>
        </authorList>
    </citation>
    <scope>NUCLEOTIDE SEQUENCE</scope>
    <source>
        <strain evidence="2">NS-1</strain>
    </source>
</reference>
<accession>A0A8A7KPK0</accession>
<dbReference type="Gene3D" id="3.10.20.30">
    <property type="match status" value="1"/>
</dbReference>
<dbReference type="Pfam" id="PF00485">
    <property type="entry name" value="PRK"/>
    <property type="match status" value="1"/>
</dbReference>
<protein>
    <submittedName>
        <fullName evidence="2">Nucleoside kinase</fullName>
    </submittedName>
</protein>
<dbReference type="InterPro" id="IPR018163">
    <property type="entry name" value="Thr/Ala-tRNA-synth_IIc_edit"/>
</dbReference>
<dbReference type="Gene3D" id="3.30.980.10">
    <property type="entry name" value="Threonyl-trna Synthetase, Chain A, domain 2"/>
    <property type="match status" value="1"/>
</dbReference>
<dbReference type="EMBL" id="CP046640">
    <property type="protein sequence ID" value="QTL99974.1"/>
    <property type="molecule type" value="Genomic_DNA"/>
</dbReference>
<proteinExistence type="predicted"/>
<dbReference type="GO" id="GO:0016301">
    <property type="term" value="F:kinase activity"/>
    <property type="evidence" value="ECO:0007669"/>
    <property type="project" value="UniProtKB-KW"/>
</dbReference>
<keyword evidence="3" id="KW-1185">Reference proteome</keyword>
<gene>
    <name evidence="2" type="ORF">GM661_09810</name>
</gene>
<dbReference type="InterPro" id="IPR027417">
    <property type="entry name" value="P-loop_NTPase"/>
</dbReference>
<dbReference type="SMART" id="SM00382">
    <property type="entry name" value="AAA"/>
    <property type="match status" value="1"/>
</dbReference>
<keyword evidence="2" id="KW-0808">Transferase</keyword>
<dbReference type="AlphaFoldDB" id="A0A8A7KPK0"/>
<dbReference type="InterPro" id="IPR012675">
    <property type="entry name" value="Beta-grasp_dom_sf"/>
</dbReference>
<dbReference type="Proteomes" id="UP000665020">
    <property type="component" value="Chromosome"/>
</dbReference>
<organism evidence="2 3">
    <name type="scientific">Iocasia fonsfrigidae</name>
    <dbReference type="NCBI Taxonomy" id="2682810"/>
    <lineage>
        <taxon>Bacteria</taxon>
        <taxon>Bacillati</taxon>
        <taxon>Bacillota</taxon>
        <taxon>Clostridia</taxon>
        <taxon>Halanaerobiales</taxon>
        <taxon>Halanaerobiaceae</taxon>
        <taxon>Iocasia</taxon>
    </lineage>
</organism>
<dbReference type="Gene3D" id="3.40.50.300">
    <property type="entry name" value="P-loop containing nucleotide triphosphate hydrolases"/>
    <property type="match status" value="1"/>
</dbReference>
<dbReference type="CDD" id="cd02028">
    <property type="entry name" value="UMPK_like"/>
    <property type="match status" value="1"/>
</dbReference>
<evidence type="ECO:0000313" key="2">
    <source>
        <dbReference type="EMBL" id="QTL99974.1"/>
    </source>
</evidence>
<dbReference type="KEGG" id="ifn:GM661_09810"/>
<name>A0A8A7KPK0_9FIRM</name>
<feature type="domain" description="AAA+ ATPase" evidence="1">
    <location>
        <begin position="281"/>
        <end position="442"/>
    </location>
</feature>
<evidence type="ECO:0000259" key="1">
    <source>
        <dbReference type="SMART" id="SM00382"/>
    </source>
</evidence>
<dbReference type="SUPFAM" id="SSF55186">
    <property type="entry name" value="ThrRS/AlaRS common domain"/>
    <property type="match status" value="1"/>
</dbReference>
<dbReference type="RefSeq" id="WP_407929660.1">
    <property type="nucleotide sequence ID" value="NZ_CP046640.1"/>
</dbReference>
<dbReference type="GO" id="GO:0005524">
    <property type="term" value="F:ATP binding"/>
    <property type="evidence" value="ECO:0007669"/>
    <property type="project" value="InterPro"/>
</dbReference>
<sequence>MSINIGGQIHEFKEGIIIEDIVKKLYPDNKIIVAAVVDNELYNLNNRLEKNCSLEFLTINDEIGNRIYRRSLFLVMAKAIYDLFPEGILSIEHSLSNGIYCELHKDSPLTQKSLSKIQKGMKELIKRKIPIKKVYFKKDELINVFLKQGFSERVELIKQMDTVGSNIYELDGYYNYFFYNMIPHTGYLDRFELHYRLPGFILLYPQRGNPLHVPDFIEQPKLANIFHEYEKWGQIIGVQNVSDLNKVIEEKKYGDLIRVSEALHEKKIANIADQISQDIEQKRVILIAGPSSSGKTTFAQRLAIHLRVNGLKPVAISTDDYFINREDTPKDENGNYDFESIEAIDLELFNKQLLELIQGKEVELPIYNFTTGRRESSGKKMKIEERQPIIIEGIHSLNDSLTEFIPQDVKYKIYISALTQLNIDQHNRIPTTDTRIIRRIVRDHKFRNQTAAMTINWWPGVRRGEERNIFPYQENADLMFNSALVYELPVLKKYAKPLLEEITADDKSYYQARRLLGILKCFKTMPEGDIPDTSIIKEFIGGSPFN</sequence>
<keyword evidence="2" id="KW-0418">Kinase</keyword>
<evidence type="ECO:0000313" key="3">
    <source>
        <dbReference type="Proteomes" id="UP000665020"/>
    </source>
</evidence>
<dbReference type="SUPFAM" id="SSF52540">
    <property type="entry name" value="P-loop containing nucleoside triphosphate hydrolases"/>
    <property type="match status" value="1"/>
</dbReference>
<dbReference type="InterPro" id="IPR006083">
    <property type="entry name" value="PRK/URK"/>
</dbReference>
<dbReference type="InterPro" id="IPR003593">
    <property type="entry name" value="AAA+_ATPase"/>
</dbReference>
<dbReference type="PANTHER" id="PTHR10285">
    <property type="entry name" value="URIDINE KINASE"/>
    <property type="match status" value="1"/>
</dbReference>